<comment type="function">
    <text evidence="10">Part of the binding-protein-dependent transport system for phosphate; probably responsible for the translocation of the substrate across the membrane.</text>
</comment>
<evidence type="ECO:0000313" key="12">
    <source>
        <dbReference type="EMBL" id="ACB39495.1"/>
    </source>
</evidence>
<dbReference type="OrthoDB" id="338493at2157"/>
<evidence type="ECO:0000256" key="5">
    <source>
        <dbReference type="ARBA" id="ARBA00022592"/>
    </source>
</evidence>
<reference evidence="12" key="1">
    <citation type="submission" date="2008-03" db="EMBL/GenBank/DDBJ databases">
        <title>Complete sequence of Thermoproteus neutrophilus V24Sta.</title>
        <authorList>
            <consortium name="US DOE Joint Genome Institute"/>
            <person name="Copeland A."/>
            <person name="Lucas S."/>
            <person name="Lapidus A."/>
            <person name="Glavina del Rio T."/>
            <person name="Dalin E."/>
            <person name="Tice H."/>
            <person name="Bruce D."/>
            <person name="Goodwin L."/>
            <person name="Pitluck S."/>
            <person name="Sims D."/>
            <person name="Brettin T."/>
            <person name="Detter J.C."/>
            <person name="Han C."/>
            <person name="Kuske C.R."/>
            <person name="Schmutz J."/>
            <person name="Larimer F."/>
            <person name="Land M."/>
            <person name="Hauser L."/>
            <person name="Kyrpides N."/>
            <person name="Mikhailova N."/>
            <person name="Biddle J.F."/>
            <person name="Zhang Z."/>
            <person name="Fitz-Gibbon S.T."/>
            <person name="Lowe T.M."/>
            <person name="Saltikov C."/>
            <person name="House C.H."/>
            <person name="Richardson P."/>
        </authorList>
    </citation>
    <scope>NUCLEOTIDE SEQUENCE [LARGE SCALE GENOMIC DNA]</scope>
    <source>
        <strain evidence="12">V24Sta</strain>
    </source>
</reference>
<dbReference type="STRING" id="444157.Tneu_0552"/>
<keyword evidence="13" id="KW-1185">Reference proteome</keyword>
<feature type="transmembrane region" description="Helical" evidence="9">
    <location>
        <begin position="6"/>
        <end position="23"/>
    </location>
</feature>
<dbReference type="PROSITE" id="PS50928">
    <property type="entry name" value="ABC_TM1"/>
    <property type="match status" value="1"/>
</dbReference>
<feature type="transmembrane region" description="Helical" evidence="9">
    <location>
        <begin position="162"/>
        <end position="183"/>
    </location>
</feature>
<dbReference type="PANTHER" id="PTHR30425:SF1">
    <property type="entry name" value="PHOSPHATE TRANSPORT SYSTEM PERMEASE PROTEIN PSTC"/>
    <property type="match status" value="1"/>
</dbReference>
<comment type="subcellular location">
    <subcellularLocation>
        <location evidence="1 9">Cell membrane</location>
        <topology evidence="1 9">Multi-pass membrane protein</topology>
    </subcellularLocation>
</comment>
<evidence type="ECO:0000313" key="13">
    <source>
        <dbReference type="Proteomes" id="UP000001694"/>
    </source>
</evidence>
<dbReference type="GO" id="GO:0006817">
    <property type="term" value="P:phosphate ion transport"/>
    <property type="evidence" value="ECO:0007669"/>
    <property type="project" value="UniProtKB-KW"/>
</dbReference>
<feature type="transmembrane region" description="Helical" evidence="9">
    <location>
        <begin position="219"/>
        <end position="242"/>
    </location>
</feature>
<dbReference type="Proteomes" id="UP000001694">
    <property type="component" value="Chromosome"/>
</dbReference>
<evidence type="ECO:0000256" key="8">
    <source>
        <dbReference type="ARBA" id="ARBA00023136"/>
    </source>
</evidence>
<evidence type="ECO:0000256" key="4">
    <source>
        <dbReference type="ARBA" id="ARBA00022475"/>
    </source>
</evidence>
<dbReference type="eggNOG" id="arCOG00167">
    <property type="taxonomic scope" value="Archaea"/>
</dbReference>
<evidence type="ECO:0000256" key="10">
    <source>
        <dbReference type="RuleBase" id="RU363054"/>
    </source>
</evidence>
<evidence type="ECO:0000256" key="2">
    <source>
        <dbReference type="ARBA" id="ARBA00007069"/>
    </source>
</evidence>
<keyword evidence="4 10" id="KW-1003">Cell membrane</keyword>
<feature type="transmembrane region" description="Helical" evidence="9">
    <location>
        <begin position="280"/>
        <end position="303"/>
    </location>
</feature>
<feature type="transmembrane region" description="Helical" evidence="9">
    <location>
        <begin position="35"/>
        <end position="55"/>
    </location>
</feature>
<dbReference type="GO" id="GO:0005315">
    <property type="term" value="F:phosphate transmembrane transporter activity"/>
    <property type="evidence" value="ECO:0007669"/>
    <property type="project" value="InterPro"/>
</dbReference>
<dbReference type="GeneID" id="6166153"/>
<evidence type="ECO:0000256" key="1">
    <source>
        <dbReference type="ARBA" id="ARBA00004651"/>
    </source>
</evidence>
<dbReference type="InterPro" id="IPR011864">
    <property type="entry name" value="Phosphate_PstC"/>
</dbReference>
<evidence type="ECO:0000259" key="11">
    <source>
        <dbReference type="PROSITE" id="PS50928"/>
    </source>
</evidence>
<dbReference type="Pfam" id="PF00528">
    <property type="entry name" value="BPD_transp_1"/>
    <property type="match status" value="1"/>
</dbReference>
<keyword evidence="5 10" id="KW-0592">Phosphate transport</keyword>
<accession>B1YCI2</accession>
<evidence type="ECO:0000256" key="6">
    <source>
        <dbReference type="ARBA" id="ARBA00022692"/>
    </source>
</evidence>
<dbReference type="GO" id="GO:0005886">
    <property type="term" value="C:plasma membrane"/>
    <property type="evidence" value="ECO:0007669"/>
    <property type="project" value="UniProtKB-SubCell"/>
</dbReference>
<dbReference type="SUPFAM" id="SSF161098">
    <property type="entry name" value="MetI-like"/>
    <property type="match status" value="1"/>
</dbReference>
<feature type="transmembrane region" description="Helical" evidence="9">
    <location>
        <begin position="75"/>
        <end position="106"/>
    </location>
</feature>
<dbReference type="AlphaFoldDB" id="B1YCI2"/>
<dbReference type="RefSeq" id="WP_012349915.1">
    <property type="nucleotide sequence ID" value="NC_010525.1"/>
</dbReference>
<comment type="similarity">
    <text evidence="2 10">Belongs to the binding-protein-dependent transport system permease family. CysTW subfamily.</text>
</comment>
<dbReference type="Gene3D" id="1.10.3720.10">
    <property type="entry name" value="MetI-like"/>
    <property type="match status" value="1"/>
</dbReference>
<dbReference type="InterPro" id="IPR035906">
    <property type="entry name" value="MetI-like_sf"/>
</dbReference>
<dbReference type="CDD" id="cd06261">
    <property type="entry name" value="TM_PBP2"/>
    <property type="match status" value="1"/>
</dbReference>
<dbReference type="InterPro" id="IPR051124">
    <property type="entry name" value="Phosphate_Transport_Permease"/>
</dbReference>
<feature type="transmembrane region" description="Helical" evidence="9">
    <location>
        <begin position="248"/>
        <end position="268"/>
    </location>
</feature>
<feature type="transmembrane region" description="Helical" evidence="9">
    <location>
        <begin position="118"/>
        <end position="142"/>
    </location>
</feature>
<proteinExistence type="inferred from homology"/>
<dbReference type="InterPro" id="IPR000515">
    <property type="entry name" value="MetI-like"/>
</dbReference>
<dbReference type="HOGENOM" id="CLU_033621_1_3_2"/>
<keyword evidence="7 9" id="KW-1133">Transmembrane helix</keyword>
<dbReference type="EMBL" id="CP001014">
    <property type="protein sequence ID" value="ACB39495.1"/>
    <property type="molecule type" value="Genomic_DNA"/>
</dbReference>
<dbReference type="PANTHER" id="PTHR30425">
    <property type="entry name" value="PHOSPHATE TRANSPORT SYSTEM PERMEASE PROTEIN PST"/>
    <property type="match status" value="1"/>
</dbReference>
<organism evidence="12 13">
    <name type="scientific">Pyrobaculum neutrophilum (strain DSM 2338 / JCM 9278 / NBRC 100436 / V24Sta)</name>
    <name type="common">Thermoproteus neutrophilus</name>
    <dbReference type="NCBI Taxonomy" id="444157"/>
    <lineage>
        <taxon>Archaea</taxon>
        <taxon>Thermoproteota</taxon>
        <taxon>Thermoprotei</taxon>
        <taxon>Thermoproteales</taxon>
        <taxon>Thermoproteaceae</taxon>
        <taxon>Pyrobaculum</taxon>
    </lineage>
</organism>
<feature type="domain" description="ABC transmembrane type-1" evidence="11">
    <location>
        <begin position="81"/>
        <end position="299"/>
    </location>
</feature>
<keyword evidence="8 9" id="KW-0472">Membrane</keyword>
<sequence>MLGFVLAVLVFPYLAAAFALLFLKMRWGLRAFGVFALVAVALLIAMFLAYAYPILEREGLAVFTSAVWDPAREEYGVLPALVGTLVTSAVAISLAFPMAVGVAVTINEVLPPRLRPLFASLVDLTATMPTVLYGLWGIFALGPLLQSAVNAVFGPGAMPSQYSLLTAGVLLAVMVTPYAAAVIREGYAAVPRPVEEAVYSLGATRLETVLVKLRHIRNYVVGGIFLALGRAMGETVAVAMVVGGKLGSLPAGLFDGGITISSLIALQFPNAAAYKYMTAALFAGALALAVLGIAINAAALYLIRRWQ</sequence>
<keyword evidence="3 9" id="KW-0813">Transport</keyword>
<dbReference type="KEGG" id="tne:Tneu_0552"/>
<dbReference type="NCBIfam" id="TIGR02138">
    <property type="entry name" value="phosphate_pstC"/>
    <property type="match status" value="1"/>
</dbReference>
<name>B1YCI2_PYRNV</name>
<protein>
    <recommendedName>
        <fullName evidence="10">Phosphate transport system permease protein</fullName>
    </recommendedName>
</protein>
<evidence type="ECO:0000256" key="9">
    <source>
        <dbReference type="RuleBase" id="RU363032"/>
    </source>
</evidence>
<keyword evidence="6 9" id="KW-0812">Transmembrane</keyword>
<evidence type="ECO:0000256" key="7">
    <source>
        <dbReference type="ARBA" id="ARBA00022989"/>
    </source>
</evidence>
<gene>
    <name evidence="12" type="ordered locus">Tneu_0552</name>
</gene>
<evidence type="ECO:0000256" key="3">
    <source>
        <dbReference type="ARBA" id="ARBA00022448"/>
    </source>
</evidence>